<feature type="compositionally biased region" description="Polar residues" evidence="1">
    <location>
        <begin position="25"/>
        <end position="41"/>
    </location>
</feature>
<gene>
    <name evidence="2" type="ORF">Slin15195_G016220</name>
</gene>
<feature type="region of interest" description="Disordered" evidence="1">
    <location>
        <begin position="1"/>
        <end position="52"/>
    </location>
</feature>
<dbReference type="EMBL" id="CP099418">
    <property type="protein sequence ID" value="USW48303.1"/>
    <property type="molecule type" value="Genomic_DNA"/>
</dbReference>
<dbReference type="OrthoDB" id="3189033at2759"/>
<proteinExistence type="predicted"/>
<sequence length="452" mass="50688">MALRADTQENADAPMQEQPELPPRQYQTDNNARPRTPQGLNGQPVPDTSHLALPPQRLSQLEAQSQPSAIDYTRDLRRLTGYLIPYPKPHLPDVPPENVPQRFLIYTPPAPPFYYKPVDGKREGITQWTKRHWYKELREAKMRDPPKGGKATRWKRFKWRGTKATNWGINKVKSSNLEFLNRVAGLQDQSNNLAEDIYSKTISPEEILLVYPPGLNLSPEPSSSRSPSPDQSPTHSLLRQAFLHSLQCTKRAAYKDTLISTLLFPPALIIDTLAVPIWPLGGLAEIDAVWIYTSIRGAKTSRSITKRLTSGDLTDKKAAKKLELSFVESQRMEVLEQYLAAKCHEVDPVVFPVYVNCPGETQVLEAIGWSHSDQHRQQDAVSLTGQAEGTMAGGGGAGGAGGLAAKAMTWDDEQWEITQVKDDLKDTFGKGAKEWVKWTKLWRKKPKEAAKR</sequence>
<accession>A0A9Q9EGI4</accession>
<evidence type="ECO:0000256" key="1">
    <source>
        <dbReference type="SAM" id="MobiDB-lite"/>
    </source>
</evidence>
<evidence type="ECO:0000313" key="3">
    <source>
        <dbReference type="Proteomes" id="UP001056384"/>
    </source>
</evidence>
<organism evidence="2 3">
    <name type="scientific">Septoria linicola</name>
    <dbReference type="NCBI Taxonomy" id="215465"/>
    <lineage>
        <taxon>Eukaryota</taxon>
        <taxon>Fungi</taxon>
        <taxon>Dikarya</taxon>
        <taxon>Ascomycota</taxon>
        <taxon>Pezizomycotina</taxon>
        <taxon>Dothideomycetes</taxon>
        <taxon>Dothideomycetidae</taxon>
        <taxon>Mycosphaerellales</taxon>
        <taxon>Mycosphaerellaceae</taxon>
        <taxon>Septoria</taxon>
    </lineage>
</organism>
<evidence type="ECO:0000313" key="2">
    <source>
        <dbReference type="EMBL" id="USW48303.1"/>
    </source>
</evidence>
<reference evidence="2" key="1">
    <citation type="submission" date="2022-06" db="EMBL/GenBank/DDBJ databases">
        <title>Complete genome sequences of two strains of the flax pathogen Septoria linicola.</title>
        <authorList>
            <person name="Lapalu N."/>
            <person name="Simon A."/>
            <person name="Demenou B."/>
            <person name="Paumier D."/>
            <person name="Guillot M.-P."/>
            <person name="Gout L."/>
            <person name="Valade R."/>
        </authorList>
    </citation>
    <scope>NUCLEOTIDE SEQUENCE</scope>
    <source>
        <strain evidence="2">SE15195</strain>
    </source>
</reference>
<dbReference type="AlphaFoldDB" id="A0A9Q9EGI4"/>
<protein>
    <submittedName>
        <fullName evidence="2">Uncharacterized protein</fullName>
    </submittedName>
</protein>
<name>A0A9Q9EGI4_9PEZI</name>
<dbReference type="Proteomes" id="UP001056384">
    <property type="component" value="Chromosome 1"/>
</dbReference>
<keyword evidence="3" id="KW-1185">Reference proteome</keyword>